<reference evidence="2 3" key="1">
    <citation type="submission" date="2020-07" db="EMBL/GenBank/DDBJ databases">
        <title>Diversity of carbapenemase encoding genes among Pseudomonas putida group clinical isolates in a tertiary Brazilian hospital.</title>
        <authorList>
            <person name="Alberto-Lei F."/>
            <person name="Nodari C.S."/>
            <person name="Streling A.P."/>
            <person name="Paulino J.T."/>
            <person name="Bessa-Neto F.O."/>
            <person name="Cayo R."/>
            <person name="Gales A.C."/>
        </authorList>
    </citation>
    <scope>NUCLEOTIDE SEQUENCE [LARGE SCALE GENOMIC DNA]</scope>
    <source>
        <strain evidence="2 3">11213</strain>
    </source>
</reference>
<name>A0A7W2R050_9PSED</name>
<proteinExistence type="predicted"/>
<accession>A0A7W2R050</accession>
<organism evidence="2 3">
    <name type="scientific">Pseudomonas juntendi</name>
    <dbReference type="NCBI Taxonomy" id="2666183"/>
    <lineage>
        <taxon>Bacteria</taxon>
        <taxon>Pseudomonadati</taxon>
        <taxon>Pseudomonadota</taxon>
        <taxon>Gammaproteobacteria</taxon>
        <taxon>Pseudomonadales</taxon>
        <taxon>Pseudomonadaceae</taxon>
        <taxon>Pseudomonas</taxon>
    </lineage>
</organism>
<feature type="transmembrane region" description="Helical" evidence="1">
    <location>
        <begin position="12"/>
        <end position="37"/>
    </location>
</feature>
<keyword evidence="1" id="KW-0472">Membrane</keyword>
<evidence type="ECO:0000256" key="1">
    <source>
        <dbReference type="SAM" id="Phobius"/>
    </source>
</evidence>
<dbReference type="AlphaFoldDB" id="A0A7W2R050"/>
<feature type="transmembrane region" description="Helical" evidence="1">
    <location>
        <begin position="57"/>
        <end position="75"/>
    </location>
</feature>
<comment type="caution">
    <text evidence="2">The sequence shown here is derived from an EMBL/GenBank/DDBJ whole genome shotgun (WGS) entry which is preliminary data.</text>
</comment>
<evidence type="ECO:0000313" key="3">
    <source>
        <dbReference type="Proteomes" id="UP000577346"/>
    </source>
</evidence>
<dbReference type="RefSeq" id="WP_182336864.1">
    <property type="nucleotide sequence ID" value="NZ_JACGDA010000041.1"/>
</dbReference>
<dbReference type="Proteomes" id="UP000577346">
    <property type="component" value="Unassembled WGS sequence"/>
</dbReference>
<sequence>MPQEVEKKTKPLKILLGGVLMGAVMLLLSVLLGIIAVNHLSLFDSWLKWREGNYLPLLLWRLALYCSIVFAWLKLKARLPQPEPGQPSKAMQRIEFLVLLLFVIIEISKAPIAWSEVLL</sequence>
<gene>
    <name evidence="2" type="ORF">H4C15_17820</name>
</gene>
<keyword evidence="1" id="KW-1133">Transmembrane helix</keyword>
<keyword evidence="1" id="KW-0812">Transmembrane</keyword>
<feature type="transmembrane region" description="Helical" evidence="1">
    <location>
        <begin position="96"/>
        <end position="114"/>
    </location>
</feature>
<protein>
    <submittedName>
        <fullName evidence="2">Uncharacterized protein</fullName>
    </submittedName>
</protein>
<evidence type="ECO:0000313" key="2">
    <source>
        <dbReference type="EMBL" id="MBA6149351.1"/>
    </source>
</evidence>
<dbReference type="EMBL" id="JACGDA010000041">
    <property type="protein sequence ID" value="MBA6149351.1"/>
    <property type="molecule type" value="Genomic_DNA"/>
</dbReference>